<dbReference type="EMBL" id="CP060636">
    <property type="protein sequence ID" value="QNM14189.1"/>
    <property type="molecule type" value="Genomic_DNA"/>
</dbReference>
<feature type="domain" description="ABC transporter" evidence="5">
    <location>
        <begin position="5"/>
        <end position="245"/>
    </location>
</feature>
<comment type="similarity">
    <text evidence="1">Belongs to the ABC transporter superfamily.</text>
</comment>
<dbReference type="PANTHER" id="PTHR42798">
    <property type="entry name" value="LIPOPROTEIN-RELEASING SYSTEM ATP-BINDING PROTEIN LOLD"/>
    <property type="match status" value="1"/>
</dbReference>
<keyword evidence="4 6" id="KW-0067">ATP-binding</keyword>
<dbReference type="RefSeq" id="WP_117454873.1">
    <property type="nucleotide sequence ID" value="NZ_CP060636.1"/>
</dbReference>
<dbReference type="InterPro" id="IPR003439">
    <property type="entry name" value="ABC_transporter-like_ATP-bd"/>
</dbReference>
<dbReference type="InterPro" id="IPR003593">
    <property type="entry name" value="AAA+_ATPase"/>
</dbReference>
<gene>
    <name evidence="6" type="ORF">H9Q80_09750</name>
</gene>
<dbReference type="GO" id="GO:0005524">
    <property type="term" value="F:ATP binding"/>
    <property type="evidence" value="ECO:0007669"/>
    <property type="project" value="UniProtKB-KW"/>
</dbReference>
<dbReference type="GO" id="GO:0016887">
    <property type="term" value="F:ATP hydrolysis activity"/>
    <property type="evidence" value="ECO:0007669"/>
    <property type="project" value="InterPro"/>
</dbReference>
<dbReference type="GO" id="GO:0098796">
    <property type="term" value="C:membrane protein complex"/>
    <property type="evidence" value="ECO:0007669"/>
    <property type="project" value="UniProtKB-ARBA"/>
</dbReference>
<evidence type="ECO:0000256" key="4">
    <source>
        <dbReference type="ARBA" id="ARBA00022840"/>
    </source>
</evidence>
<dbReference type="GO" id="GO:0022857">
    <property type="term" value="F:transmembrane transporter activity"/>
    <property type="evidence" value="ECO:0007669"/>
    <property type="project" value="UniProtKB-ARBA"/>
</dbReference>
<evidence type="ECO:0000313" key="6">
    <source>
        <dbReference type="EMBL" id="QNM14189.1"/>
    </source>
</evidence>
<dbReference type="CDD" id="cd03255">
    <property type="entry name" value="ABC_MJ0796_LolCDE_FtsE"/>
    <property type="match status" value="1"/>
</dbReference>
<dbReference type="AlphaFoldDB" id="A0A7G9GTQ7"/>
<sequence>MKKILEAKNIVKTYNRNTKNEFEVLHGISLEVYEGDFICIMGPSGSGKSTLINNLSTIDTPTKGSVFINGKSVNKMMETETGKFRYENLGFVFQSFNLMDTLTIRENIAVPLTLAKVGKDEIKERVEAIANKLEINALLDKYPAECSGGQCQRCAVARALVTNPKLIVADEPTGNLDSKNSHDLLALLKNLNEQDHVTIIMVTHDAMIASYSKRLLFIRDGVIDEVIEREGLDQKEYFYKIVQANSKESMELLFQ</sequence>
<dbReference type="FunFam" id="3.40.50.300:FF:000032">
    <property type="entry name" value="Export ABC transporter ATP-binding protein"/>
    <property type="match status" value="1"/>
</dbReference>
<dbReference type="PROSITE" id="PS50893">
    <property type="entry name" value="ABC_TRANSPORTER_2"/>
    <property type="match status" value="1"/>
</dbReference>
<protein>
    <submittedName>
        <fullName evidence="6">ABC transporter ATP-binding protein</fullName>
    </submittedName>
</protein>
<evidence type="ECO:0000259" key="5">
    <source>
        <dbReference type="PROSITE" id="PS50893"/>
    </source>
</evidence>
<keyword evidence="7" id="KW-1185">Reference proteome</keyword>
<dbReference type="PANTHER" id="PTHR42798:SF7">
    <property type="entry name" value="ALPHA-D-RIBOSE 1-METHYLPHOSPHONATE 5-TRIPHOSPHATE SYNTHASE SUBUNIT PHNL"/>
    <property type="match status" value="1"/>
</dbReference>
<dbReference type="KEGG" id="ehn:H9Q80_09750"/>
<evidence type="ECO:0000256" key="3">
    <source>
        <dbReference type="ARBA" id="ARBA00022741"/>
    </source>
</evidence>
<evidence type="ECO:0000256" key="2">
    <source>
        <dbReference type="ARBA" id="ARBA00022448"/>
    </source>
</evidence>
<dbReference type="SMART" id="SM00382">
    <property type="entry name" value="AAA"/>
    <property type="match status" value="1"/>
</dbReference>
<accession>A0A7G9GTQ7</accession>
<keyword evidence="3" id="KW-0547">Nucleotide-binding</keyword>
<dbReference type="InterPro" id="IPR017911">
    <property type="entry name" value="MacB-like_ATP-bd"/>
</dbReference>
<dbReference type="InterPro" id="IPR027417">
    <property type="entry name" value="P-loop_NTPase"/>
</dbReference>
<reference evidence="6 7" key="1">
    <citation type="submission" date="2020-08" db="EMBL/GenBank/DDBJ databases">
        <authorList>
            <person name="Liu C."/>
            <person name="Sun Q."/>
        </authorList>
    </citation>
    <scope>NUCLEOTIDE SEQUENCE [LARGE SCALE GENOMIC DNA]</scope>
    <source>
        <strain evidence="6 7">NSJ-61</strain>
    </source>
</reference>
<proteinExistence type="inferred from homology"/>
<name>A0A7G9GTQ7_9FIRM</name>
<evidence type="ECO:0000256" key="1">
    <source>
        <dbReference type="ARBA" id="ARBA00005417"/>
    </source>
</evidence>
<dbReference type="Gene3D" id="3.40.50.300">
    <property type="entry name" value="P-loop containing nucleotide triphosphate hydrolases"/>
    <property type="match status" value="1"/>
</dbReference>
<keyword evidence="2" id="KW-0813">Transport</keyword>
<evidence type="ECO:0000313" key="7">
    <source>
        <dbReference type="Proteomes" id="UP000515856"/>
    </source>
</evidence>
<dbReference type="Pfam" id="PF00005">
    <property type="entry name" value="ABC_tran"/>
    <property type="match status" value="1"/>
</dbReference>
<dbReference type="Proteomes" id="UP000515856">
    <property type="component" value="Chromosome"/>
</dbReference>
<organism evidence="6 7">
    <name type="scientific">[Eubacterium] hominis</name>
    <dbReference type="NCBI Taxonomy" id="2764325"/>
    <lineage>
        <taxon>Bacteria</taxon>
        <taxon>Bacillati</taxon>
        <taxon>Bacillota</taxon>
        <taxon>Erysipelotrichia</taxon>
        <taxon>Erysipelotrichales</taxon>
        <taxon>Erysipelotrichaceae</taxon>
        <taxon>Amedibacillus</taxon>
    </lineage>
</organism>
<dbReference type="SUPFAM" id="SSF52540">
    <property type="entry name" value="P-loop containing nucleoside triphosphate hydrolases"/>
    <property type="match status" value="1"/>
</dbReference>